<gene>
    <name evidence="1" type="ORF">SAMN02787073_4059</name>
</gene>
<sequence>MLYQMTNISLLYRSLPALLLLGPLCFGQSRFVVEDASAKYNAEISIEKCQSDYCKNKASIIIFSKSGEKIQTLASEDCALHFEEGIKPSNTGVVKLTNGMLHDDPVVFGDFNFDGTEDVAIRNGSGGNYGSASFDVYVFNSTRKKFVASKELTELASDYQGMFDVDPKRKRLKTYARSGNSLLYTYEYQVIPNKGIDLVYEKIEDMSGELAKVTVREKIKNKWVVKKSTE</sequence>
<dbReference type="InterPro" id="IPR058087">
    <property type="entry name" value="XAC2610_dom"/>
</dbReference>
<name>A0A1M5J3L2_9FLAO</name>
<dbReference type="NCBIfam" id="NF047539">
    <property type="entry name" value="XAC2610_fam"/>
    <property type="match status" value="1"/>
</dbReference>
<proteinExistence type="predicted"/>
<dbReference type="Proteomes" id="UP000184108">
    <property type="component" value="Unassembled WGS sequence"/>
</dbReference>
<dbReference type="AlphaFoldDB" id="A0A1M5J3L2"/>
<protein>
    <recommendedName>
        <fullName evidence="3">FG-GAP repeat-containing protein</fullName>
    </recommendedName>
</protein>
<evidence type="ECO:0000313" key="2">
    <source>
        <dbReference type="Proteomes" id="UP000184108"/>
    </source>
</evidence>
<organism evidence="1 2">
    <name type="scientific">Chryseobacterium vrystaatense</name>
    <dbReference type="NCBI Taxonomy" id="307480"/>
    <lineage>
        <taxon>Bacteria</taxon>
        <taxon>Pseudomonadati</taxon>
        <taxon>Bacteroidota</taxon>
        <taxon>Flavobacteriia</taxon>
        <taxon>Flavobacteriales</taxon>
        <taxon>Weeksellaceae</taxon>
        <taxon>Chryseobacterium group</taxon>
        <taxon>Chryseobacterium</taxon>
    </lineage>
</organism>
<reference evidence="2" key="1">
    <citation type="submission" date="2016-11" db="EMBL/GenBank/DDBJ databases">
        <authorList>
            <person name="Varghese N."/>
            <person name="Submissions S."/>
        </authorList>
    </citation>
    <scope>NUCLEOTIDE SEQUENCE [LARGE SCALE GENOMIC DNA]</scope>
    <source>
        <strain evidence="2">YR203</strain>
    </source>
</reference>
<accession>A0A1M5J3L2</accession>
<dbReference type="EMBL" id="FQVE01000005">
    <property type="protein sequence ID" value="SHG34583.1"/>
    <property type="molecule type" value="Genomic_DNA"/>
</dbReference>
<evidence type="ECO:0000313" key="1">
    <source>
        <dbReference type="EMBL" id="SHG34583.1"/>
    </source>
</evidence>
<evidence type="ECO:0008006" key="3">
    <source>
        <dbReference type="Google" id="ProtNLM"/>
    </source>
</evidence>